<dbReference type="InterPro" id="IPR009081">
    <property type="entry name" value="PP-bd_ACP"/>
</dbReference>
<evidence type="ECO:0000256" key="1">
    <source>
        <dbReference type="ARBA" id="ARBA00001957"/>
    </source>
</evidence>
<dbReference type="SUPFAM" id="SSF52777">
    <property type="entry name" value="CoA-dependent acyltransferases"/>
    <property type="match status" value="2"/>
</dbReference>
<dbReference type="Gene3D" id="3.30.559.10">
    <property type="entry name" value="Chloramphenicol acetyltransferase-like domain"/>
    <property type="match status" value="1"/>
</dbReference>
<gene>
    <name evidence="5" type="ORF">KAT72_09910</name>
</gene>
<dbReference type="InterPro" id="IPR020845">
    <property type="entry name" value="AMP-binding_CS"/>
</dbReference>
<dbReference type="PROSITE" id="PS00012">
    <property type="entry name" value="PHOSPHOPANTETHEINE"/>
    <property type="match status" value="1"/>
</dbReference>
<dbReference type="PROSITE" id="PS00455">
    <property type="entry name" value="AMP_BINDING"/>
    <property type="match status" value="1"/>
</dbReference>
<dbReference type="InterPro" id="IPR036736">
    <property type="entry name" value="ACP-like_sf"/>
</dbReference>
<dbReference type="SUPFAM" id="SSF53474">
    <property type="entry name" value="alpha/beta-Hydrolases"/>
    <property type="match status" value="1"/>
</dbReference>
<dbReference type="SMART" id="SM00823">
    <property type="entry name" value="PKS_PP"/>
    <property type="match status" value="1"/>
</dbReference>
<dbReference type="Gene3D" id="3.40.50.1820">
    <property type="entry name" value="alpha/beta hydrolase"/>
    <property type="match status" value="1"/>
</dbReference>
<proteinExistence type="predicted"/>
<keyword evidence="3" id="KW-0597">Phosphoprotein</keyword>
<dbReference type="Gene3D" id="3.30.300.30">
    <property type="match status" value="1"/>
</dbReference>
<dbReference type="Pfam" id="PF00975">
    <property type="entry name" value="Thioesterase"/>
    <property type="match status" value="1"/>
</dbReference>
<accession>A0ABS5GSG1</accession>
<dbReference type="PANTHER" id="PTHR45527">
    <property type="entry name" value="NONRIBOSOMAL PEPTIDE SYNTHETASE"/>
    <property type="match status" value="1"/>
</dbReference>
<dbReference type="InterPro" id="IPR029058">
    <property type="entry name" value="AB_hydrolase_fold"/>
</dbReference>
<dbReference type="InterPro" id="IPR025110">
    <property type="entry name" value="AMP-bd_C"/>
</dbReference>
<evidence type="ECO:0000256" key="2">
    <source>
        <dbReference type="ARBA" id="ARBA00022450"/>
    </source>
</evidence>
<evidence type="ECO:0000313" key="6">
    <source>
        <dbReference type="Proteomes" id="UP000675653"/>
    </source>
</evidence>
<dbReference type="InterPro" id="IPR006162">
    <property type="entry name" value="Ppantetheine_attach_site"/>
</dbReference>
<reference evidence="5 6" key="1">
    <citation type="submission" date="2021-04" db="EMBL/GenBank/DDBJ databases">
        <title>Draft Genome of Aeromonas popoffii ID682, isolated from a natural water source in Idaho.</title>
        <authorList>
            <person name="Testerman T."/>
            <person name="Graf J."/>
        </authorList>
    </citation>
    <scope>NUCLEOTIDE SEQUENCE [LARGE SCALE GENOMIC DNA]</scope>
    <source>
        <strain evidence="5 6">ID682</strain>
    </source>
</reference>
<dbReference type="RefSeq" id="WP_212513483.1">
    <property type="nucleotide sequence ID" value="NZ_CAWQDX010000044.1"/>
</dbReference>
<dbReference type="InterPro" id="IPR000873">
    <property type="entry name" value="AMP-dep_synth/lig_dom"/>
</dbReference>
<organism evidence="5 6">
    <name type="scientific">Aeromonas popoffii</name>
    <dbReference type="NCBI Taxonomy" id="70856"/>
    <lineage>
        <taxon>Bacteria</taxon>
        <taxon>Pseudomonadati</taxon>
        <taxon>Pseudomonadota</taxon>
        <taxon>Gammaproteobacteria</taxon>
        <taxon>Aeromonadales</taxon>
        <taxon>Aeromonadaceae</taxon>
        <taxon>Aeromonas</taxon>
    </lineage>
</organism>
<name>A0ABS5GSG1_9GAMM</name>
<dbReference type="InterPro" id="IPR042099">
    <property type="entry name" value="ANL_N_sf"/>
</dbReference>
<dbReference type="PANTHER" id="PTHR45527:SF1">
    <property type="entry name" value="FATTY ACID SYNTHASE"/>
    <property type="match status" value="1"/>
</dbReference>
<dbReference type="SUPFAM" id="SSF56801">
    <property type="entry name" value="Acetyl-CoA synthetase-like"/>
    <property type="match status" value="1"/>
</dbReference>
<evidence type="ECO:0000259" key="4">
    <source>
        <dbReference type="PROSITE" id="PS50075"/>
    </source>
</evidence>
<keyword evidence="2" id="KW-0596">Phosphopantetheine</keyword>
<dbReference type="Gene3D" id="3.30.559.30">
    <property type="entry name" value="Nonribosomal peptide synthetase, condensation domain"/>
    <property type="match status" value="1"/>
</dbReference>
<protein>
    <submittedName>
        <fullName evidence="5">Amino acid adenylation domain-containing protein</fullName>
    </submittedName>
</protein>
<dbReference type="Gene3D" id="3.40.50.12780">
    <property type="entry name" value="N-terminal domain of ligase-like"/>
    <property type="match status" value="1"/>
</dbReference>
<dbReference type="Pfam" id="PF00550">
    <property type="entry name" value="PP-binding"/>
    <property type="match status" value="1"/>
</dbReference>
<dbReference type="Pfam" id="PF00501">
    <property type="entry name" value="AMP-binding"/>
    <property type="match status" value="1"/>
</dbReference>
<dbReference type="InterPro" id="IPR045851">
    <property type="entry name" value="AMP-bd_C_sf"/>
</dbReference>
<dbReference type="NCBIfam" id="TIGR01733">
    <property type="entry name" value="AA-adenyl-dom"/>
    <property type="match status" value="1"/>
</dbReference>
<comment type="caution">
    <text evidence="5">The sequence shown here is derived from an EMBL/GenBank/DDBJ whole genome shotgun (WGS) entry which is preliminary data.</text>
</comment>
<dbReference type="InterPro" id="IPR001242">
    <property type="entry name" value="Condensation_dom"/>
</dbReference>
<keyword evidence="6" id="KW-1185">Reference proteome</keyword>
<dbReference type="PROSITE" id="PS50075">
    <property type="entry name" value="CARRIER"/>
    <property type="match status" value="1"/>
</dbReference>
<dbReference type="CDD" id="cd05930">
    <property type="entry name" value="A_NRPS"/>
    <property type="match status" value="1"/>
</dbReference>
<dbReference type="Pfam" id="PF13193">
    <property type="entry name" value="AMP-binding_C"/>
    <property type="match status" value="1"/>
</dbReference>
<dbReference type="InterPro" id="IPR001031">
    <property type="entry name" value="Thioesterase"/>
</dbReference>
<dbReference type="EMBL" id="JAGRZL010000022">
    <property type="protein sequence ID" value="MBR7629329.1"/>
    <property type="molecule type" value="Genomic_DNA"/>
</dbReference>
<evidence type="ECO:0000313" key="5">
    <source>
        <dbReference type="EMBL" id="MBR7629329.1"/>
    </source>
</evidence>
<dbReference type="InterPro" id="IPR020806">
    <property type="entry name" value="PKS_PP-bd"/>
</dbReference>
<dbReference type="SUPFAM" id="SSF47336">
    <property type="entry name" value="ACP-like"/>
    <property type="match status" value="1"/>
</dbReference>
<comment type="cofactor">
    <cofactor evidence="1">
        <name>pantetheine 4'-phosphate</name>
        <dbReference type="ChEBI" id="CHEBI:47942"/>
    </cofactor>
</comment>
<feature type="domain" description="Carrier" evidence="4">
    <location>
        <begin position="951"/>
        <end position="1026"/>
    </location>
</feature>
<dbReference type="InterPro" id="IPR010071">
    <property type="entry name" value="AA_adenyl_dom"/>
</dbReference>
<evidence type="ECO:0000256" key="3">
    <source>
        <dbReference type="ARBA" id="ARBA00022553"/>
    </source>
</evidence>
<dbReference type="Pfam" id="PF00668">
    <property type="entry name" value="Condensation"/>
    <property type="match status" value="1"/>
</dbReference>
<dbReference type="InterPro" id="IPR023213">
    <property type="entry name" value="CAT-like_dom_sf"/>
</dbReference>
<dbReference type="Proteomes" id="UP000675653">
    <property type="component" value="Unassembled WGS sequence"/>
</dbReference>
<sequence>MLNMLNEELSCPLSAAQQEVCLAIGQEGRNLHYHLCDVIEFNGNLQTSLLEQAIRTVCQQAETVRAAFEKDQATGQYRQRLNSTLHDTYFSWHDLSTTPDPEQAYSAMLEALLASDMDLAHQPLIRFLVVKLADRRHCMVELGSHLVVDGFGHAILFKHITDCYVRLARGEAIESLPAQPLSRVFEAEQAYRQSESYLKDQSYWRQYCLELPAPTQLVPGDMPLRKLNRLRKTFSGAAVEGLREAATLHRLRLSSVLLAACATYLYRMTGQSDLAVGMPVAARQLKALREIPAMVANILPLRISFTPASTILSVAADIQRQLRRHLLHQGYRSEAMIRDLYAERGQKPLFNTLLNIVAYEQDMGFDGCEATVQNVANGPADHLGIDIFDRNVDGRLEIGFNANADLYPLEALELHYARMTQLLEHFATGPDTLAEDYPLLLPGERERYYPLLAQADASPVFADAFTASVRSHGHLPALRQGERELSYAELDDRADRLASLLLARGVRPGDDVAVIVSRSVEWAVAAVALFKLGAGYVPVDPELPEARIEYILADAAPAAVIVTAGNALKTTLAPEKLLFLDAAALDALPPAALPLPRVAPAALSYLIYTSGSTGKPKGVEVTHRNLVPIADTAIRAAELQAGQRVLQFIAAGFDMSVLEIMMTLLAGATLVICDKVSSAPGKSLAALVKRENIKLLVMTPSLLAYHQTEDFPRDTVLMLGGEPCTPALLARFSHCRLLNVYGPTETSFATSINADYGDGDLSIGAATANTRLYVVDPRQRLLPPGAWGDLFIGGPGVARGYRNSPELTAKGFVPDILDPSNTMYRAGDRVFFDHAGRIHYQGRQDNQIKLRGLRIELDEIKNALLGCSGVEDAVALLRDLPQGPAIVGYVANQQLELDSEGLKQALSRQLPHHMIPSVIMVVPVFPLTPNGKLATGELPTPTLQDDGEQTPPRTPEEEIMCRLFATVLECGEVYANQNFFALGGHSLLGLQLINNIRETFGVSLGIADFLAAPTPRQLVQRLERPAAFSDPFDAMLPLRVQGGRPPLFCIHPGGGIAWPYAGLLPFLLEDQPLYAIQSPILRDPDRVIGSLDELAQEYRQRIQAVQPRGPYQLAGWSVGGNLALRLAAMLQADGHEVSFLCMFDSYPLQGGPASLKLDDATIITRMTRAIVGAPRAGIKGLKSAMEEVLGGSQVGEEFLTRLVNDSKLMLELLARCSYQRYDGDLIFIRATTDILRPEDQQPSLWQPYISGKLIEYEVNAPHECLLQRQYLEQFGAQFSAELQRRAPIVSASQQALVEWA</sequence>